<feature type="domain" description="C2H2-type" evidence="16">
    <location>
        <begin position="220"/>
        <end position="247"/>
    </location>
</feature>
<organism evidence="17 18">
    <name type="scientific">Pinctada imbricata</name>
    <name type="common">Atlantic pearl-oyster</name>
    <name type="synonym">Pinctada martensii</name>
    <dbReference type="NCBI Taxonomy" id="66713"/>
    <lineage>
        <taxon>Eukaryota</taxon>
        <taxon>Metazoa</taxon>
        <taxon>Spiralia</taxon>
        <taxon>Lophotrochozoa</taxon>
        <taxon>Mollusca</taxon>
        <taxon>Bivalvia</taxon>
        <taxon>Autobranchia</taxon>
        <taxon>Pteriomorphia</taxon>
        <taxon>Pterioida</taxon>
        <taxon>Pterioidea</taxon>
        <taxon>Pteriidae</taxon>
        <taxon>Pinctada</taxon>
    </lineage>
</organism>
<feature type="region of interest" description="Disordered" evidence="14">
    <location>
        <begin position="49"/>
        <end position="86"/>
    </location>
</feature>
<dbReference type="PANTHER" id="PTHR24391">
    <property type="entry name" value="HISTONE H4 TRANSCRIPTION FACTOR-RELATED"/>
    <property type="match status" value="1"/>
</dbReference>
<feature type="DNA-binding region" description="Homeobox" evidence="12">
    <location>
        <begin position="618"/>
        <end position="677"/>
    </location>
</feature>
<dbReference type="InterPro" id="IPR009057">
    <property type="entry name" value="Homeodomain-like_sf"/>
</dbReference>
<comment type="caution">
    <text evidence="17">The sequence shown here is derived from an EMBL/GenBank/DDBJ whole genome shotgun (WGS) entry which is preliminary data.</text>
</comment>
<feature type="compositionally biased region" description="Polar residues" evidence="14">
    <location>
        <begin position="751"/>
        <end position="786"/>
    </location>
</feature>
<evidence type="ECO:0000256" key="10">
    <source>
        <dbReference type="ARBA" id="ARBA00023242"/>
    </source>
</evidence>
<feature type="domain" description="C2H2-type" evidence="16">
    <location>
        <begin position="247"/>
        <end position="274"/>
    </location>
</feature>
<feature type="region of interest" description="Disordered" evidence="14">
    <location>
        <begin position="568"/>
        <end position="614"/>
    </location>
</feature>
<feature type="compositionally biased region" description="Basic and acidic residues" evidence="14">
    <location>
        <begin position="54"/>
        <end position="63"/>
    </location>
</feature>
<dbReference type="GO" id="GO:0000981">
    <property type="term" value="F:DNA-binding transcription factor activity, RNA polymerase II-specific"/>
    <property type="evidence" value="ECO:0007669"/>
    <property type="project" value="TreeGrafter"/>
</dbReference>
<evidence type="ECO:0000256" key="12">
    <source>
        <dbReference type="PROSITE-ProRule" id="PRU00108"/>
    </source>
</evidence>
<feature type="region of interest" description="Disordered" evidence="14">
    <location>
        <begin position="689"/>
        <end position="794"/>
    </location>
</feature>
<keyword evidence="9 12" id="KW-0371">Homeobox</keyword>
<dbReference type="PROSITE" id="PS50071">
    <property type="entry name" value="HOMEOBOX_2"/>
    <property type="match status" value="1"/>
</dbReference>
<dbReference type="InterPro" id="IPR001356">
    <property type="entry name" value="HD"/>
</dbReference>
<gene>
    <name evidence="17" type="ORF">FSP39_004073</name>
</gene>
<feature type="domain" description="C2H2-type" evidence="16">
    <location>
        <begin position="1003"/>
        <end position="1030"/>
    </location>
</feature>
<feature type="domain" description="Homeobox" evidence="15">
    <location>
        <begin position="616"/>
        <end position="676"/>
    </location>
</feature>
<feature type="compositionally biased region" description="Polar residues" evidence="14">
    <location>
        <begin position="352"/>
        <end position="366"/>
    </location>
</feature>
<keyword evidence="10 12" id="KW-0539">Nucleus</keyword>
<feature type="compositionally biased region" description="Polar residues" evidence="14">
    <location>
        <begin position="721"/>
        <end position="731"/>
    </location>
</feature>
<dbReference type="GO" id="GO:0000122">
    <property type="term" value="P:negative regulation of transcription by RNA polymerase II"/>
    <property type="evidence" value="ECO:0007669"/>
    <property type="project" value="UniProtKB-ARBA"/>
</dbReference>
<feature type="compositionally biased region" description="Polar residues" evidence="14">
    <location>
        <begin position="453"/>
        <end position="482"/>
    </location>
</feature>
<evidence type="ECO:0000256" key="2">
    <source>
        <dbReference type="ARBA" id="ARBA00004123"/>
    </source>
</evidence>
<evidence type="ECO:0000259" key="16">
    <source>
        <dbReference type="PROSITE" id="PS50157"/>
    </source>
</evidence>
<dbReference type="SMART" id="SM00389">
    <property type="entry name" value="HOX"/>
    <property type="match status" value="1"/>
</dbReference>
<evidence type="ECO:0000256" key="3">
    <source>
        <dbReference type="ARBA" id="ARBA00006991"/>
    </source>
</evidence>
<dbReference type="SUPFAM" id="SSF46689">
    <property type="entry name" value="Homeodomain-like"/>
    <property type="match status" value="1"/>
</dbReference>
<dbReference type="FunFam" id="3.30.160.60:FF:000145">
    <property type="entry name" value="Zinc finger protein 574"/>
    <property type="match status" value="1"/>
</dbReference>
<dbReference type="GO" id="GO:0000978">
    <property type="term" value="F:RNA polymerase II cis-regulatory region sequence-specific DNA binding"/>
    <property type="evidence" value="ECO:0007669"/>
    <property type="project" value="TreeGrafter"/>
</dbReference>
<keyword evidence="8 12" id="KW-0238">DNA-binding</keyword>
<evidence type="ECO:0000256" key="4">
    <source>
        <dbReference type="ARBA" id="ARBA00022723"/>
    </source>
</evidence>
<accession>A0AA89C9P0</accession>
<feature type="compositionally biased region" description="Polar residues" evidence="14">
    <location>
        <begin position="69"/>
        <end position="86"/>
    </location>
</feature>
<proteinExistence type="inferred from homology"/>
<dbReference type="CDD" id="cd00086">
    <property type="entry name" value="homeodomain"/>
    <property type="match status" value="1"/>
</dbReference>
<dbReference type="FunFam" id="3.30.160.60:FF:000744">
    <property type="entry name" value="zinc finger E-box-binding homeobox 1"/>
    <property type="match status" value="1"/>
</dbReference>
<feature type="domain" description="C2H2-type" evidence="16">
    <location>
        <begin position="278"/>
        <end position="305"/>
    </location>
</feature>
<dbReference type="InterPro" id="IPR051574">
    <property type="entry name" value="ZnF_E-box_Homeobox"/>
</dbReference>
<dbReference type="FunFam" id="3.30.160.60:FF:001602">
    <property type="entry name" value="Zinc finger protein 490"/>
    <property type="match status" value="1"/>
</dbReference>
<protein>
    <submittedName>
        <fullName evidence="17">Uncharacterized protein</fullName>
    </submittedName>
</protein>
<feature type="domain" description="C2H2-type" evidence="16">
    <location>
        <begin position="190"/>
        <end position="218"/>
    </location>
</feature>
<feature type="domain" description="C2H2-type" evidence="16">
    <location>
        <begin position="1031"/>
        <end position="1058"/>
    </location>
</feature>
<keyword evidence="5" id="KW-0677">Repeat</keyword>
<evidence type="ECO:0000256" key="14">
    <source>
        <dbReference type="SAM" id="MobiDB-lite"/>
    </source>
</evidence>
<evidence type="ECO:0000313" key="17">
    <source>
        <dbReference type="EMBL" id="KAK3105714.1"/>
    </source>
</evidence>
<feature type="compositionally biased region" description="Polar residues" evidence="14">
    <location>
        <begin position="569"/>
        <end position="596"/>
    </location>
</feature>
<feature type="domain" description="C2H2-type" evidence="16">
    <location>
        <begin position="1059"/>
        <end position="1087"/>
    </location>
</feature>
<keyword evidence="4" id="KW-0479">Metal-binding</keyword>
<evidence type="ECO:0000313" key="18">
    <source>
        <dbReference type="Proteomes" id="UP001186944"/>
    </source>
</evidence>
<evidence type="ECO:0000256" key="5">
    <source>
        <dbReference type="ARBA" id="ARBA00022737"/>
    </source>
</evidence>
<feature type="compositionally biased region" description="Low complexity" evidence="14">
    <location>
        <begin position="335"/>
        <end position="351"/>
    </location>
</feature>
<dbReference type="PANTHER" id="PTHR24391:SF27">
    <property type="entry name" value="ZINC FINGER PROTEIN 1"/>
    <property type="match status" value="1"/>
</dbReference>
<comment type="function">
    <text evidence="1">May be involved in transcriptional regulation.</text>
</comment>
<sequence length="1097" mass="122403">MFISMLGEEFCERRMLKDFYDIIKGFVDDDIDGSTDKHPKLQQPITEKITNGIHGDRNHDNHAVKSQKGDQTTEGSTSITASGTEISAMTSATPVTSMSIVTPVSAPKAKSHSIPQKEISDSSESVVLPCKVPTCVSAGEEERIAEYLNRSDTAVIYPEPVSDREEAPEDREEDHDNDSSACPDDEDFILKCVYCDLTFLRASILQDHMKSSHPNDPIRYQCPKCEECFQMKTHLDKHIALHSPTSQSCKVCCKTFANVYRLQRHMISHNESTDLRKFKCTQCGKAFKFKHHLKEHIRIHSGEKPFECPNCHKRFSHSGSYSSHMTSKKCWIAGQQKGQGHGHNQSHNHSQPGSNTNSTEGGTNIPYSIPHPVSSAAINPSMNSIASSIPSTMPAFLPHLPFMHFNPAAVAGLQGMYTPAGPILPLAAYPMIRHNAAMKPVTSLPAPAKQFENPATSKPATTDSNPQISPDVNSNTQLVSIQKTEEKDGEKSDKEAVLSDGDKIVKEEKQEAEEEKNEQPKEVKKEIIDKEGATSCRHCGENFSSAVEQHQHERYLCKSNKDIVPRVTCSDSSRNSPCSTVSEGSQHGTPNGSLSAVETDGEEGEELYKEDSSADGKKFRMRSLINDEQLAVLKSYYQMNPRPRKYELIRIGNEIGFSKRVVQVWFQNMRARDRRQGKNVPYFPSMARFKRQDSPSSMWKDPKSTQGYIPVIPNPRVAHNSEGNGHVSTSKPKSEDQPLDLSVKPAKQPSPAHTTGQSPANGQPCTTVTPAADQSTSKALNLSTRSEGCKPPMPTTFQNSSIFKYMQQEGLFGRQYLGHSITTSVPNMMHPIFAAHLGHRTPHFMMNQVDHHAKTGLPIPNSDSQTVNKKEATNHGNGNHSNDDASRLDVAHDNLVIDESHDESSNLSSSDDSDSESHYAQMAHDAAALNLATLAEVSLSHRAAALLDSSMRSKRMRKKSWRQMEADEVQMDLDDSMLDEDHPLRKKRRSWKGHKVDADEGMYACDQCKKMFSKQSSLARHKYEHSGARPFTCEICSKAFKHKHHLTEHRRLHSGEKPFVCNKCGKRFSHSGSYSQHMNHRYKYCKPIRNDDGFSSM</sequence>
<evidence type="ECO:0000256" key="11">
    <source>
        <dbReference type="PROSITE-ProRule" id="PRU00042"/>
    </source>
</evidence>
<evidence type="ECO:0000259" key="15">
    <source>
        <dbReference type="PROSITE" id="PS50071"/>
    </source>
</evidence>
<comment type="subcellular location">
    <subcellularLocation>
        <location evidence="2 12 13">Nucleus</location>
    </subcellularLocation>
</comment>
<dbReference type="GO" id="GO:0005634">
    <property type="term" value="C:nucleus"/>
    <property type="evidence" value="ECO:0007669"/>
    <property type="project" value="UniProtKB-SubCell"/>
</dbReference>
<evidence type="ECO:0000256" key="9">
    <source>
        <dbReference type="ARBA" id="ARBA00023155"/>
    </source>
</evidence>
<feature type="region of interest" description="Disordered" evidence="14">
    <location>
        <begin position="853"/>
        <end position="886"/>
    </location>
</feature>
<dbReference type="Gene3D" id="1.10.10.60">
    <property type="entry name" value="Homeodomain-like"/>
    <property type="match status" value="1"/>
</dbReference>
<feature type="region of interest" description="Disordered" evidence="14">
    <location>
        <begin position="899"/>
        <end position="920"/>
    </location>
</feature>
<feature type="compositionally biased region" description="Acidic residues" evidence="14">
    <location>
        <begin position="166"/>
        <end position="176"/>
    </location>
</feature>
<keyword evidence="6 11" id="KW-0863">Zinc-finger</keyword>
<reference evidence="17" key="1">
    <citation type="submission" date="2019-08" db="EMBL/GenBank/DDBJ databases">
        <title>The improved chromosome-level genome for the pearl oyster Pinctada fucata martensii using PacBio sequencing and Hi-C.</title>
        <authorList>
            <person name="Zheng Z."/>
        </authorList>
    </citation>
    <scope>NUCLEOTIDE SEQUENCE</scope>
    <source>
        <strain evidence="17">ZZ-2019</strain>
        <tissue evidence="17">Adductor muscle</tissue>
    </source>
</reference>
<feature type="region of interest" description="Disordered" evidence="14">
    <location>
        <begin position="446"/>
        <end position="524"/>
    </location>
</feature>
<dbReference type="GO" id="GO:0008270">
    <property type="term" value="F:zinc ion binding"/>
    <property type="evidence" value="ECO:0007669"/>
    <property type="project" value="UniProtKB-KW"/>
</dbReference>
<comment type="similarity">
    <text evidence="3">Belongs to the krueppel C2H2-type zinc-finger protein family.</text>
</comment>
<evidence type="ECO:0000256" key="13">
    <source>
        <dbReference type="RuleBase" id="RU000682"/>
    </source>
</evidence>
<dbReference type="Gene3D" id="3.30.160.60">
    <property type="entry name" value="Classic Zinc Finger"/>
    <property type="match status" value="6"/>
</dbReference>
<feature type="region of interest" description="Disordered" evidence="14">
    <location>
        <begin position="335"/>
        <end position="368"/>
    </location>
</feature>
<dbReference type="SUPFAM" id="SSF57667">
    <property type="entry name" value="beta-beta-alpha zinc fingers"/>
    <property type="match status" value="4"/>
</dbReference>
<dbReference type="FunFam" id="3.30.160.60:FF:000013">
    <property type="entry name" value="Putative zinc finger E-box-binding homeobox 2"/>
    <property type="match status" value="2"/>
</dbReference>
<dbReference type="InterPro" id="IPR013087">
    <property type="entry name" value="Znf_C2H2_type"/>
</dbReference>
<evidence type="ECO:0000256" key="1">
    <source>
        <dbReference type="ARBA" id="ARBA00003767"/>
    </source>
</evidence>
<evidence type="ECO:0000256" key="7">
    <source>
        <dbReference type="ARBA" id="ARBA00022833"/>
    </source>
</evidence>
<dbReference type="Pfam" id="PF00096">
    <property type="entry name" value="zf-C2H2"/>
    <property type="match status" value="5"/>
</dbReference>
<keyword evidence="18" id="KW-1185">Reference proteome</keyword>
<dbReference type="SMART" id="SM00355">
    <property type="entry name" value="ZnF_C2H2"/>
    <property type="match status" value="9"/>
</dbReference>
<dbReference type="Proteomes" id="UP001186944">
    <property type="component" value="Unassembled WGS sequence"/>
</dbReference>
<name>A0AA89C9P0_PINIB</name>
<feature type="region of interest" description="Disordered" evidence="14">
    <location>
        <begin position="157"/>
        <end position="182"/>
    </location>
</feature>
<dbReference type="Pfam" id="PF00046">
    <property type="entry name" value="Homeodomain"/>
    <property type="match status" value="1"/>
</dbReference>
<dbReference type="PROSITE" id="PS50157">
    <property type="entry name" value="ZINC_FINGER_C2H2_2"/>
    <property type="match status" value="7"/>
</dbReference>
<keyword evidence="7" id="KW-0862">Zinc</keyword>
<dbReference type="PROSITE" id="PS00028">
    <property type="entry name" value="ZINC_FINGER_C2H2_1"/>
    <property type="match status" value="5"/>
</dbReference>
<feature type="compositionally biased region" description="Basic and acidic residues" evidence="14">
    <location>
        <begin position="483"/>
        <end position="509"/>
    </location>
</feature>
<evidence type="ECO:0000256" key="6">
    <source>
        <dbReference type="ARBA" id="ARBA00022771"/>
    </source>
</evidence>
<dbReference type="InterPro" id="IPR036236">
    <property type="entry name" value="Znf_C2H2_sf"/>
</dbReference>
<evidence type="ECO:0000256" key="8">
    <source>
        <dbReference type="ARBA" id="ARBA00023125"/>
    </source>
</evidence>
<dbReference type="AlphaFoldDB" id="A0AA89C9P0"/>
<dbReference type="EMBL" id="VSWD01000003">
    <property type="protein sequence ID" value="KAK3105714.1"/>
    <property type="molecule type" value="Genomic_DNA"/>
</dbReference>